<dbReference type="OrthoDB" id="6275838at2759"/>
<dbReference type="PANTHER" id="PTHR15036">
    <property type="entry name" value="PIKACHURIN-LIKE PROTEIN"/>
    <property type="match status" value="1"/>
</dbReference>
<protein>
    <submittedName>
        <fullName evidence="3">Neurexin-1a</fullName>
    </submittedName>
</protein>
<dbReference type="SMART" id="SM00282">
    <property type="entry name" value="LamG"/>
    <property type="match status" value="1"/>
</dbReference>
<evidence type="ECO:0000256" key="1">
    <source>
        <dbReference type="PROSITE-ProRule" id="PRU00122"/>
    </source>
</evidence>
<dbReference type="PANTHER" id="PTHR15036:SF85">
    <property type="entry name" value="SP2353, ISOFORM A"/>
    <property type="match status" value="1"/>
</dbReference>
<dbReference type="InterPro" id="IPR001791">
    <property type="entry name" value="Laminin_G"/>
</dbReference>
<reference evidence="3" key="1">
    <citation type="submission" date="2021-10" db="EMBL/GenBank/DDBJ databases">
        <title>Tropical sea cucumber genome reveals ecological adaptation and Cuvierian tubules defense mechanism.</title>
        <authorList>
            <person name="Chen T."/>
        </authorList>
    </citation>
    <scope>NUCLEOTIDE SEQUENCE</scope>
    <source>
        <strain evidence="3">Nanhai2018</strain>
        <tissue evidence="3">Muscle</tissue>
    </source>
</reference>
<evidence type="ECO:0000313" key="4">
    <source>
        <dbReference type="Proteomes" id="UP001152320"/>
    </source>
</evidence>
<accession>A0A9Q1CI21</accession>
<dbReference type="InterPro" id="IPR050372">
    <property type="entry name" value="Neurexin-related_CASP"/>
</dbReference>
<dbReference type="InterPro" id="IPR013320">
    <property type="entry name" value="ConA-like_dom_sf"/>
</dbReference>
<organism evidence="3 4">
    <name type="scientific">Holothuria leucospilota</name>
    <name type="common">Black long sea cucumber</name>
    <name type="synonym">Mertensiothuria leucospilota</name>
    <dbReference type="NCBI Taxonomy" id="206669"/>
    <lineage>
        <taxon>Eukaryota</taxon>
        <taxon>Metazoa</taxon>
        <taxon>Echinodermata</taxon>
        <taxon>Eleutherozoa</taxon>
        <taxon>Echinozoa</taxon>
        <taxon>Holothuroidea</taxon>
        <taxon>Aspidochirotacea</taxon>
        <taxon>Aspidochirotida</taxon>
        <taxon>Holothuriidae</taxon>
        <taxon>Holothuria</taxon>
    </lineage>
</organism>
<dbReference type="Gene3D" id="2.60.120.200">
    <property type="match status" value="1"/>
</dbReference>
<evidence type="ECO:0000313" key="3">
    <source>
        <dbReference type="EMBL" id="KAJ8045080.1"/>
    </source>
</evidence>
<dbReference type="Pfam" id="PF02210">
    <property type="entry name" value="Laminin_G_2"/>
    <property type="match status" value="1"/>
</dbReference>
<proteinExistence type="predicted"/>
<dbReference type="Proteomes" id="UP001152320">
    <property type="component" value="Chromosome 3"/>
</dbReference>
<name>A0A9Q1CI21_HOLLE</name>
<dbReference type="SUPFAM" id="SSF49899">
    <property type="entry name" value="Concanavalin A-like lectins/glucanases"/>
    <property type="match status" value="1"/>
</dbReference>
<comment type="caution">
    <text evidence="1">Lacks conserved residue(s) required for the propagation of feature annotation.</text>
</comment>
<dbReference type="AlphaFoldDB" id="A0A9Q1CI21"/>
<dbReference type="PROSITE" id="PS50025">
    <property type="entry name" value="LAM_G_DOMAIN"/>
    <property type="match status" value="1"/>
</dbReference>
<sequence length="299" mass="33457">MENIGTLIVVIDGSCEIIAFKNTQEPAPEDFSGDALDHHLIDIGGFVDPDTRPGSVTGFKGYIEHFIYNGRYYFELAANEGYSNVEISASREAIQPRPILTPITFQTKEVFAELQTQSTFQGLTFFFQFRTTEADGLILFDRGDEQDFIAVEILGGRLHYVFNQGSGTTSIQDVTMRPLNDNMWHEVWIYRDSNDQHILMVDGVPAADRAASGASTLNLGGLLRVGGLQESEFSDVPEMVQSMKGYQGCFASLEINYEPIDIFDSADSIESKEDLIEGCTGNSHFLFCVNLHFFLWHWS</sequence>
<keyword evidence="4" id="KW-1185">Reference proteome</keyword>
<gene>
    <name evidence="3" type="ORF">HOLleu_08011</name>
</gene>
<dbReference type="CDD" id="cd00110">
    <property type="entry name" value="LamG"/>
    <property type="match status" value="1"/>
</dbReference>
<comment type="caution">
    <text evidence="3">The sequence shown here is derived from an EMBL/GenBank/DDBJ whole genome shotgun (WGS) entry which is preliminary data.</text>
</comment>
<dbReference type="EMBL" id="JAIZAY010000003">
    <property type="protein sequence ID" value="KAJ8045080.1"/>
    <property type="molecule type" value="Genomic_DNA"/>
</dbReference>
<feature type="domain" description="Laminin G" evidence="2">
    <location>
        <begin position="98"/>
        <end position="279"/>
    </location>
</feature>
<evidence type="ECO:0000259" key="2">
    <source>
        <dbReference type="PROSITE" id="PS50025"/>
    </source>
</evidence>
<dbReference type="GO" id="GO:0016020">
    <property type="term" value="C:membrane"/>
    <property type="evidence" value="ECO:0007669"/>
    <property type="project" value="UniProtKB-SubCell"/>
</dbReference>